<evidence type="ECO:0000313" key="4">
    <source>
        <dbReference type="Proteomes" id="UP000002640"/>
    </source>
</evidence>
<feature type="domain" description="CCHC-type" evidence="2">
    <location>
        <begin position="11"/>
        <end position="25"/>
    </location>
</feature>
<feature type="domain" description="CCHC-type" evidence="2">
    <location>
        <begin position="29"/>
        <end position="43"/>
    </location>
</feature>
<keyword evidence="4" id="KW-1185">Reference proteome</keyword>
<evidence type="ECO:0000313" key="3">
    <source>
        <dbReference type="EMBL" id="EGZ14800.1"/>
    </source>
</evidence>
<sequence>MSGEGKASGACFHCGHTGHWAMQCPTEPKCYACNRSGHFARTCVDPPASSP</sequence>
<keyword evidence="1" id="KW-0479">Metal-binding</keyword>
<reference evidence="3 4" key="1">
    <citation type="journal article" date="2006" name="Science">
        <title>Phytophthora genome sequences uncover evolutionary origins and mechanisms of pathogenesis.</title>
        <authorList>
            <person name="Tyler B.M."/>
            <person name="Tripathy S."/>
            <person name="Zhang X."/>
            <person name="Dehal P."/>
            <person name="Jiang R.H."/>
            <person name="Aerts A."/>
            <person name="Arredondo F.D."/>
            <person name="Baxter L."/>
            <person name="Bensasson D."/>
            <person name="Beynon J.L."/>
            <person name="Chapman J."/>
            <person name="Damasceno C.M."/>
            <person name="Dorrance A.E."/>
            <person name="Dou D."/>
            <person name="Dickerman A.W."/>
            <person name="Dubchak I.L."/>
            <person name="Garbelotto M."/>
            <person name="Gijzen M."/>
            <person name="Gordon S.G."/>
            <person name="Govers F."/>
            <person name="Grunwald N.J."/>
            <person name="Huang W."/>
            <person name="Ivors K.L."/>
            <person name="Jones R.W."/>
            <person name="Kamoun S."/>
            <person name="Krampis K."/>
            <person name="Lamour K.H."/>
            <person name="Lee M.K."/>
            <person name="McDonald W.H."/>
            <person name="Medina M."/>
            <person name="Meijer H.J."/>
            <person name="Nordberg E.K."/>
            <person name="Maclean D.J."/>
            <person name="Ospina-Giraldo M.D."/>
            <person name="Morris P.F."/>
            <person name="Phuntumart V."/>
            <person name="Putnam N.H."/>
            <person name="Rash S."/>
            <person name="Rose J.K."/>
            <person name="Sakihama Y."/>
            <person name="Salamov A.A."/>
            <person name="Savidor A."/>
            <person name="Scheuring C.F."/>
            <person name="Smith B.M."/>
            <person name="Sobral B.W."/>
            <person name="Terry A."/>
            <person name="Torto-Alalibo T.A."/>
            <person name="Win J."/>
            <person name="Xu Z."/>
            <person name="Zhang H."/>
            <person name="Grigoriev I.V."/>
            <person name="Rokhsar D.S."/>
            <person name="Boore J.L."/>
        </authorList>
    </citation>
    <scope>NUCLEOTIDE SEQUENCE [LARGE SCALE GENOMIC DNA]</scope>
    <source>
        <strain evidence="3 4">P6497</strain>
    </source>
</reference>
<dbReference type="SMR" id="G4ZQ89"/>
<protein>
    <recommendedName>
        <fullName evidence="2">CCHC-type domain-containing protein</fullName>
    </recommendedName>
</protein>
<dbReference type="KEGG" id="psoj:PHYSODRAFT_507182"/>
<keyword evidence="1" id="KW-0862">Zinc</keyword>
<dbReference type="GO" id="GO:0003676">
    <property type="term" value="F:nucleic acid binding"/>
    <property type="evidence" value="ECO:0007669"/>
    <property type="project" value="InterPro"/>
</dbReference>
<dbReference type="InParanoid" id="G4ZQ89"/>
<dbReference type="RefSeq" id="XP_009528549.1">
    <property type="nucleotide sequence ID" value="XM_009530254.1"/>
</dbReference>
<dbReference type="InterPro" id="IPR036875">
    <property type="entry name" value="Znf_CCHC_sf"/>
</dbReference>
<dbReference type="Pfam" id="PF00098">
    <property type="entry name" value="zf-CCHC"/>
    <property type="match status" value="2"/>
</dbReference>
<accession>G4ZQ89</accession>
<gene>
    <name evidence="3" type="ORF">PHYSODRAFT_507182</name>
</gene>
<dbReference type="SMART" id="SM00343">
    <property type="entry name" value="ZnF_C2HC"/>
    <property type="match status" value="2"/>
</dbReference>
<dbReference type="GeneID" id="20658717"/>
<dbReference type="InterPro" id="IPR001878">
    <property type="entry name" value="Znf_CCHC"/>
</dbReference>
<proteinExistence type="predicted"/>
<organism evidence="3 4">
    <name type="scientific">Phytophthora sojae (strain P6497)</name>
    <name type="common">Soybean stem and root rot agent</name>
    <name type="synonym">Phytophthora megasperma f. sp. glycines</name>
    <dbReference type="NCBI Taxonomy" id="1094619"/>
    <lineage>
        <taxon>Eukaryota</taxon>
        <taxon>Sar</taxon>
        <taxon>Stramenopiles</taxon>
        <taxon>Oomycota</taxon>
        <taxon>Peronosporomycetes</taxon>
        <taxon>Peronosporales</taxon>
        <taxon>Peronosporaceae</taxon>
        <taxon>Phytophthora</taxon>
    </lineage>
</organism>
<dbReference type="EMBL" id="JH159155">
    <property type="protein sequence ID" value="EGZ14800.1"/>
    <property type="molecule type" value="Genomic_DNA"/>
</dbReference>
<dbReference type="AlphaFoldDB" id="G4ZQ89"/>
<dbReference type="PROSITE" id="PS50158">
    <property type="entry name" value="ZF_CCHC"/>
    <property type="match status" value="2"/>
</dbReference>
<evidence type="ECO:0000259" key="2">
    <source>
        <dbReference type="PROSITE" id="PS50158"/>
    </source>
</evidence>
<dbReference type="GO" id="GO:0008270">
    <property type="term" value="F:zinc ion binding"/>
    <property type="evidence" value="ECO:0007669"/>
    <property type="project" value="UniProtKB-KW"/>
</dbReference>
<dbReference type="SUPFAM" id="SSF57756">
    <property type="entry name" value="Retrovirus zinc finger-like domains"/>
    <property type="match status" value="1"/>
</dbReference>
<dbReference type="Gene3D" id="4.10.60.10">
    <property type="entry name" value="Zinc finger, CCHC-type"/>
    <property type="match status" value="2"/>
</dbReference>
<dbReference type="Proteomes" id="UP000002640">
    <property type="component" value="Unassembled WGS sequence"/>
</dbReference>
<keyword evidence="1" id="KW-0863">Zinc-finger</keyword>
<evidence type="ECO:0000256" key="1">
    <source>
        <dbReference type="PROSITE-ProRule" id="PRU00047"/>
    </source>
</evidence>
<name>G4ZQ89_PHYSP</name>